<evidence type="ECO:0000313" key="5">
    <source>
        <dbReference type="EMBL" id="MBW0129496.1"/>
    </source>
</evidence>
<name>A0ABS6UB82_9PSEU</name>
<keyword evidence="6" id="KW-1185">Reference proteome</keyword>
<dbReference type="InterPro" id="IPR050679">
    <property type="entry name" value="Bact_HTH_transcr_reg"/>
</dbReference>
<evidence type="ECO:0000259" key="4">
    <source>
        <dbReference type="PROSITE" id="PS50949"/>
    </source>
</evidence>
<keyword evidence="1" id="KW-0805">Transcription regulation</keyword>
<proteinExistence type="predicted"/>
<feature type="domain" description="HTH gntR-type" evidence="4">
    <location>
        <begin position="4"/>
        <end position="72"/>
    </location>
</feature>
<dbReference type="SMART" id="SM00345">
    <property type="entry name" value="HTH_GNTR"/>
    <property type="match status" value="2"/>
</dbReference>
<evidence type="ECO:0000256" key="1">
    <source>
        <dbReference type="ARBA" id="ARBA00023015"/>
    </source>
</evidence>
<keyword evidence="3" id="KW-0804">Transcription</keyword>
<gene>
    <name evidence="5" type="ORF">I4I82_17685</name>
</gene>
<dbReference type="CDD" id="cd07377">
    <property type="entry name" value="WHTH_GntR"/>
    <property type="match status" value="2"/>
</dbReference>
<evidence type="ECO:0000256" key="2">
    <source>
        <dbReference type="ARBA" id="ARBA00023125"/>
    </source>
</evidence>
<dbReference type="EMBL" id="JADQDF010000001">
    <property type="protein sequence ID" value="MBW0129496.1"/>
    <property type="molecule type" value="Genomic_DNA"/>
</dbReference>
<keyword evidence="2" id="KW-0238">DNA-binding</keyword>
<accession>A0ABS6UB82</accession>
<comment type="caution">
    <text evidence="5">The sequence shown here is derived from an EMBL/GenBank/DDBJ whole genome shotgun (WGS) entry which is preliminary data.</text>
</comment>
<evidence type="ECO:0000256" key="3">
    <source>
        <dbReference type="ARBA" id="ARBA00023163"/>
    </source>
</evidence>
<dbReference type="InterPro" id="IPR000524">
    <property type="entry name" value="Tscrpt_reg_HTH_GntR"/>
</dbReference>
<organism evidence="5 6">
    <name type="scientific">Pseudonocardia oceani</name>
    <dbReference type="NCBI Taxonomy" id="2792013"/>
    <lineage>
        <taxon>Bacteria</taxon>
        <taxon>Bacillati</taxon>
        <taxon>Actinomycetota</taxon>
        <taxon>Actinomycetes</taxon>
        <taxon>Pseudonocardiales</taxon>
        <taxon>Pseudonocardiaceae</taxon>
        <taxon>Pseudonocardia</taxon>
    </lineage>
</organism>
<dbReference type="PROSITE" id="PS50949">
    <property type="entry name" value="HTH_GNTR"/>
    <property type="match status" value="2"/>
</dbReference>
<dbReference type="PANTHER" id="PTHR44846:SF1">
    <property type="entry name" value="MANNOSYL-D-GLYCERATE TRANSPORT_METABOLISM SYSTEM REPRESSOR MNGR-RELATED"/>
    <property type="match status" value="1"/>
</dbReference>
<sequence length="145" mass="15537">MNPRGTSRRIAGELRERVVSGRLASGAFLPSEGMLSEEFGASRGTVRSALAILTGEGLIESVRGRGRRVVGEPQVIEGSNAYEKIALDLKARVAEGEFSADEPLPSEAELVAAYGVSRNTVRRAYRSLTEDGIVFVRQGAGAFLR</sequence>
<protein>
    <submittedName>
        <fullName evidence="5">GntR family transcriptional regulator</fullName>
    </submittedName>
</protein>
<dbReference type="Proteomes" id="UP000694300">
    <property type="component" value="Unassembled WGS sequence"/>
</dbReference>
<feature type="domain" description="HTH gntR-type" evidence="4">
    <location>
        <begin position="79"/>
        <end position="145"/>
    </location>
</feature>
<reference evidence="5 6" key="1">
    <citation type="submission" date="2020-11" db="EMBL/GenBank/DDBJ databases">
        <title>Pseudonocardia abyssalis sp. nov. and Pseudonocardia oceani sp. nov., description and phylogenomic analysis of two novel actinomycetes isolated from the deep Southern Ocean.</title>
        <authorList>
            <person name="Parra J."/>
        </authorList>
    </citation>
    <scope>NUCLEOTIDE SEQUENCE [LARGE SCALE GENOMIC DNA]</scope>
    <source>
        <strain evidence="6">KRD185</strain>
    </source>
</reference>
<dbReference type="Pfam" id="PF00392">
    <property type="entry name" value="GntR"/>
    <property type="match status" value="2"/>
</dbReference>
<dbReference type="PANTHER" id="PTHR44846">
    <property type="entry name" value="MANNOSYL-D-GLYCERATE TRANSPORT/METABOLISM SYSTEM REPRESSOR MNGR-RELATED"/>
    <property type="match status" value="1"/>
</dbReference>
<evidence type="ECO:0000313" key="6">
    <source>
        <dbReference type="Proteomes" id="UP000694300"/>
    </source>
</evidence>